<evidence type="ECO:0000256" key="2">
    <source>
        <dbReference type="SAM" id="Phobius"/>
    </source>
</evidence>
<dbReference type="OrthoDB" id="5018400at2"/>
<accession>A0A5C8HWQ7</accession>
<keyword evidence="4" id="KW-1185">Reference proteome</keyword>
<dbReference type="RefSeq" id="WP_147895578.1">
    <property type="nucleotide sequence ID" value="NZ_BAAANR010000001.1"/>
</dbReference>
<feature type="transmembrane region" description="Helical" evidence="2">
    <location>
        <begin position="158"/>
        <end position="178"/>
    </location>
</feature>
<evidence type="ECO:0000313" key="4">
    <source>
        <dbReference type="Proteomes" id="UP000321034"/>
    </source>
</evidence>
<dbReference type="EMBL" id="VRSV01000002">
    <property type="protein sequence ID" value="TXK10407.1"/>
    <property type="molecule type" value="Genomic_DNA"/>
</dbReference>
<evidence type="ECO:0000256" key="1">
    <source>
        <dbReference type="SAM" id="MobiDB-lite"/>
    </source>
</evidence>
<keyword evidence="2" id="KW-1133">Transmembrane helix</keyword>
<evidence type="ECO:0000313" key="3">
    <source>
        <dbReference type="EMBL" id="TXK10407.1"/>
    </source>
</evidence>
<keyword evidence="2" id="KW-0812">Transmembrane</keyword>
<feature type="compositionally biased region" description="Pro residues" evidence="1">
    <location>
        <begin position="306"/>
        <end position="327"/>
    </location>
</feature>
<name>A0A5C8HWQ7_9MICO</name>
<feature type="transmembrane region" description="Helical" evidence="2">
    <location>
        <begin position="58"/>
        <end position="78"/>
    </location>
</feature>
<protein>
    <submittedName>
        <fullName evidence="3">Uncharacterized protein</fullName>
    </submittedName>
</protein>
<feature type="transmembrane region" description="Helical" evidence="2">
    <location>
        <begin position="190"/>
        <end position="212"/>
    </location>
</feature>
<organism evidence="3 4">
    <name type="scientific">Microbacterium hatanonis</name>
    <dbReference type="NCBI Taxonomy" id="404366"/>
    <lineage>
        <taxon>Bacteria</taxon>
        <taxon>Bacillati</taxon>
        <taxon>Actinomycetota</taxon>
        <taxon>Actinomycetes</taxon>
        <taxon>Micrococcales</taxon>
        <taxon>Microbacteriaceae</taxon>
        <taxon>Microbacterium</taxon>
    </lineage>
</organism>
<feature type="region of interest" description="Disordered" evidence="1">
    <location>
        <begin position="1"/>
        <end position="21"/>
    </location>
</feature>
<keyword evidence="2" id="KW-0472">Membrane</keyword>
<gene>
    <name evidence="3" type="ORF">FVP77_16365</name>
</gene>
<feature type="region of interest" description="Disordered" evidence="1">
    <location>
        <begin position="241"/>
        <end position="327"/>
    </location>
</feature>
<proteinExistence type="predicted"/>
<reference evidence="3 4" key="1">
    <citation type="submission" date="2019-08" db="EMBL/GenBank/DDBJ databases">
        <authorList>
            <person name="Dong K."/>
        </authorList>
    </citation>
    <scope>NUCLEOTIDE SEQUENCE [LARGE SCALE GENOMIC DNA]</scope>
    <source>
        <strain evidence="3 4">JCM14558</strain>
    </source>
</reference>
<feature type="transmembrane region" description="Helical" evidence="2">
    <location>
        <begin position="30"/>
        <end position="52"/>
    </location>
</feature>
<sequence length="327" mass="35035">MTAPHSPSPYSGPPAPADHEGTPRPQLLRWAIWVAIFALIAAAIVCVVWVLVGPENGLIGRAFLTILLLAAFAGVAILETHLAPRRPDWFALTSMVVWVVTLLLGAFLIWMPVDPFDYTGGFGRFVSFLAIILVLQLAVLHVRLFAKAMARNSTGFTRATGFITIGLVAVLAVLLVLPLTFHEFIDFHDLYWRIVVAVTILAAVGTALVPLVNALFAPKRERPVPDASGYAPVAQAPGYAPGYPQQQQTAGYAHPAQPAAQPWPTYADGVTPLPVLPDGSPDWNAYYTGQPSQPAPQHPPVDQQAPQPPAPPAGYQGFPPPPPMPPS</sequence>
<dbReference type="Proteomes" id="UP000321034">
    <property type="component" value="Unassembled WGS sequence"/>
</dbReference>
<feature type="compositionally biased region" description="Low complexity" evidence="1">
    <location>
        <begin position="241"/>
        <end position="267"/>
    </location>
</feature>
<dbReference type="AlphaFoldDB" id="A0A5C8HWQ7"/>
<feature type="compositionally biased region" description="Pro residues" evidence="1">
    <location>
        <begin position="1"/>
        <end position="16"/>
    </location>
</feature>
<feature type="transmembrane region" description="Helical" evidence="2">
    <location>
        <begin position="125"/>
        <end position="146"/>
    </location>
</feature>
<feature type="transmembrane region" description="Helical" evidence="2">
    <location>
        <begin position="90"/>
        <end position="113"/>
    </location>
</feature>
<comment type="caution">
    <text evidence="3">The sequence shown here is derived from an EMBL/GenBank/DDBJ whole genome shotgun (WGS) entry which is preliminary data.</text>
</comment>